<dbReference type="Gene3D" id="3.40.1440.10">
    <property type="entry name" value="GIY-YIG endonuclease"/>
    <property type="match status" value="1"/>
</dbReference>
<proteinExistence type="predicted"/>
<sequence length="99" mass="11502">MLNISQSINPYRNKKFNMSFKTLREEAEKHTKEVMKDNPKKMNDKLEFPESPGVYLIYKNKKVIYIGQSINLKGRFRKHLSKVSLSPPLDEPGIPPLQA</sequence>
<comment type="caution">
    <text evidence="2">The sequence shown here is derived from an EMBL/GenBank/DDBJ whole genome shotgun (WGS) entry which is preliminary data.</text>
</comment>
<name>X1D1A9_9ZZZZ</name>
<feature type="domain" description="GIY-YIG" evidence="1">
    <location>
        <begin position="50"/>
        <end position="99"/>
    </location>
</feature>
<evidence type="ECO:0000259" key="1">
    <source>
        <dbReference type="PROSITE" id="PS50164"/>
    </source>
</evidence>
<dbReference type="InterPro" id="IPR035901">
    <property type="entry name" value="GIY-YIG_endonuc_sf"/>
</dbReference>
<dbReference type="InterPro" id="IPR000305">
    <property type="entry name" value="GIY-YIG_endonuc"/>
</dbReference>
<reference evidence="2" key="1">
    <citation type="journal article" date="2014" name="Front. Microbiol.">
        <title>High frequency of phylogenetically diverse reductive dehalogenase-homologous genes in deep subseafloor sedimentary metagenomes.</title>
        <authorList>
            <person name="Kawai M."/>
            <person name="Futagami T."/>
            <person name="Toyoda A."/>
            <person name="Takaki Y."/>
            <person name="Nishi S."/>
            <person name="Hori S."/>
            <person name="Arai W."/>
            <person name="Tsubouchi T."/>
            <person name="Morono Y."/>
            <person name="Uchiyama I."/>
            <person name="Ito T."/>
            <person name="Fujiyama A."/>
            <person name="Inagaki F."/>
            <person name="Takami H."/>
        </authorList>
    </citation>
    <scope>NUCLEOTIDE SEQUENCE</scope>
    <source>
        <strain evidence="2">Expedition CK06-06</strain>
    </source>
</reference>
<protein>
    <recommendedName>
        <fullName evidence="1">GIY-YIG domain-containing protein</fullName>
    </recommendedName>
</protein>
<gene>
    <name evidence="2" type="ORF">S01H4_51369</name>
</gene>
<organism evidence="2">
    <name type="scientific">marine sediment metagenome</name>
    <dbReference type="NCBI Taxonomy" id="412755"/>
    <lineage>
        <taxon>unclassified sequences</taxon>
        <taxon>metagenomes</taxon>
        <taxon>ecological metagenomes</taxon>
    </lineage>
</organism>
<evidence type="ECO:0000313" key="2">
    <source>
        <dbReference type="EMBL" id="GAG98897.1"/>
    </source>
</evidence>
<dbReference type="Pfam" id="PF01541">
    <property type="entry name" value="GIY-YIG"/>
    <property type="match status" value="1"/>
</dbReference>
<accession>X1D1A9</accession>
<dbReference type="AlphaFoldDB" id="X1D1A9"/>
<dbReference type="SUPFAM" id="SSF82771">
    <property type="entry name" value="GIY-YIG endonuclease"/>
    <property type="match status" value="1"/>
</dbReference>
<dbReference type="EMBL" id="BART01029245">
    <property type="protein sequence ID" value="GAG98897.1"/>
    <property type="molecule type" value="Genomic_DNA"/>
</dbReference>
<dbReference type="PROSITE" id="PS50164">
    <property type="entry name" value="GIY_YIG"/>
    <property type="match status" value="1"/>
</dbReference>